<keyword evidence="2" id="KW-1185">Reference proteome</keyword>
<reference evidence="1 2" key="1">
    <citation type="submission" date="2017-03" db="EMBL/GenBank/DDBJ databases">
        <title>Whole genome sequences of fourteen strains of Bradyrhizobium canariense and one strain of Bradyrhizobium japonicum isolated from Lupinus (Papilionoideae: Genisteae) species in Algeria.</title>
        <authorList>
            <person name="Crovadore J."/>
            <person name="Chekireb D."/>
            <person name="Brachmann A."/>
            <person name="Chablais R."/>
            <person name="Cochard B."/>
            <person name="Lefort F."/>
        </authorList>
    </citation>
    <scope>NUCLEOTIDE SEQUENCE [LARGE SCALE GENOMIC DNA]</scope>
    <source>
        <strain evidence="1 2">UBMAN05</strain>
    </source>
</reference>
<accession>A0ABX3XCA8</accession>
<dbReference type="Proteomes" id="UP000193884">
    <property type="component" value="Unassembled WGS sequence"/>
</dbReference>
<proteinExistence type="predicted"/>
<dbReference type="EMBL" id="NAFK01000103">
    <property type="protein sequence ID" value="OSJ35717.1"/>
    <property type="molecule type" value="Genomic_DNA"/>
</dbReference>
<evidence type="ECO:0000313" key="1">
    <source>
        <dbReference type="EMBL" id="OSJ35717.1"/>
    </source>
</evidence>
<evidence type="ECO:0000313" key="2">
    <source>
        <dbReference type="Proteomes" id="UP000193884"/>
    </source>
</evidence>
<sequence length="81" mass="9296">MYRIQPERIPPHEALVSAAFIKAWRLLETDPILAHSPRTLLYDRLRTRSECSVETGERDVLRLANGAIRTLQLELAKCHTS</sequence>
<organism evidence="1 2">
    <name type="scientific">Bradyrhizobium canariense</name>
    <dbReference type="NCBI Taxonomy" id="255045"/>
    <lineage>
        <taxon>Bacteria</taxon>
        <taxon>Pseudomonadati</taxon>
        <taxon>Pseudomonadota</taxon>
        <taxon>Alphaproteobacteria</taxon>
        <taxon>Hyphomicrobiales</taxon>
        <taxon>Nitrobacteraceae</taxon>
        <taxon>Bradyrhizobium</taxon>
    </lineage>
</organism>
<comment type="caution">
    <text evidence="1">The sequence shown here is derived from an EMBL/GenBank/DDBJ whole genome shotgun (WGS) entry which is preliminary data.</text>
</comment>
<protein>
    <submittedName>
        <fullName evidence="1">Uncharacterized protein</fullName>
    </submittedName>
</protein>
<name>A0ABX3XCA8_9BRAD</name>
<gene>
    <name evidence="1" type="ORF">BST63_01465</name>
</gene>